<protein>
    <submittedName>
        <fullName evidence="2">Glucose-6-phosphate isomerase</fullName>
    </submittedName>
</protein>
<dbReference type="RefSeq" id="WP_147235020.1">
    <property type="nucleotide sequence ID" value="NZ_VOQS01000003.1"/>
</dbReference>
<proteinExistence type="predicted"/>
<sequence>MPPIMRVSYKGAVRIRKDVDKEWSAPVMLWLITLILIFARQGMALVLVFPVLSVLIGIWMYFKHPMRYIGYVWSLWLLSPEIRRLADWLTGVYAPASPIQIAPLVVTMISGLSLIRFHGVLAQRRGLPIVLMTGGLVYAFMVGVVRSGPLAAIYDLANWIYPIFIGFHILVYSNRYVEHREQVIRTFTWGMLITGIYGVVQFCIAPPWDAFWMLNAKMNSIGEPVPFSIRVFSTMNSPGPLAFVLMGAMIYITASNEWSRWIAGTAGIVSFSLTLVRSAWGGWVVALVVILTRADYKTRMRIIAGAVALSILSIPFLMIGPVAEKMQARIQTFSNLQDDQSYSARNDFYAAFASMAFFNVAGEGMGATGTSTKLSNDTGQLGQYGSFDSGVMNIPFVLGWPGTLLYLSGFACLMLRAALSSFRLPDDAFASANLSIVIAVVSMLVFTNSLTGTSGLLLYGSIFSILSGADWKRHVGAAGQTS</sequence>
<dbReference type="EMBL" id="VOQS01000003">
    <property type="protein sequence ID" value="TXC82351.1"/>
    <property type="molecule type" value="Genomic_DNA"/>
</dbReference>
<dbReference type="AlphaFoldDB" id="A0A5C6VC77"/>
<feature type="transmembrane region" description="Helical" evidence="1">
    <location>
        <begin position="266"/>
        <end position="290"/>
    </location>
</feature>
<feature type="transmembrane region" description="Helical" evidence="1">
    <location>
        <begin position="434"/>
        <end position="459"/>
    </location>
</feature>
<name>A0A5C6VC77_9BURK</name>
<evidence type="ECO:0000256" key="1">
    <source>
        <dbReference type="SAM" id="Phobius"/>
    </source>
</evidence>
<evidence type="ECO:0000313" key="2">
    <source>
        <dbReference type="EMBL" id="TXC82351.1"/>
    </source>
</evidence>
<keyword evidence="2" id="KW-0413">Isomerase</keyword>
<feature type="transmembrane region" description="Helical" evidence="1">
    <location>
        <begin position="159"/>
        <end position="177"/>
    </location>
</feature>
<feature type="transmembrane region" description="Helical" evidence="1">
    <location>
        <begin position="237"/>
        <end position="254"/>
    </location>
</feature>
<keyword evidence="1" id="KW-0812">Transmembrane</keyword>
<feature type="transmembrane region" description="Helical" evidence="1">
    <location>
        <begin position="127"/>
        <end position="147"/>
    </location>
</feature>
<dbReference type="GO" id="GO:0016853">
    <property type="term" value="F:isomerase activity"/>
    <property type="evidence" value="ECO:0007669"/>
    <property type="project" value="UniProtKB-KW"/>
</dbReference>
<evidence type="ECO:0000313" key="3">
    <source>
        <dbReference type="Proteomes" id="UP000321776"/>
    </source>
</evidence>
<dbReference type="PANTHER" id="PTHR37422">
    <property type="entry name" value="TEICHURONIC ACID BIOSYNTHESIS PROTEIN TUAE"/>
    <property type="match status" value="1"/>
</dbReference>
<feature type="transmembrane region" description="Helical" evidence="1">
    <location>
        <begin position="302"/>
        <end position="323"/>
    </location>
</feature>
<reference evidence="2 3" key="1">
    <citation type="journal article" date="2018" name="Int. J. Syst. Evol. Microbiol.">
        <title>Paraburkholderia azotifigens sp. nov., a nitrogen-fixing bacterium isolated from paddy soil.</title>
        <authorList>
            <person name="Choi G.M."/>
            <person name="Im W.T."/>
        </authorList>
    </citation>
    <scope>NUCLEOTIDE SEQUENCE [LARGE SCALE GENOMIC DNA]</scope>
    <source>
        <strain evidence="2 3">NF 2-5-3</strain>
    </source>
</reference>
<gene>
    <name evidence="2" type="ORF">FRZ40_17850</name>
</gene>
<comment type="caution">
    <text evidence="2">The sequence shown here is derived from an EMBL/GenBank/DDBJ whole genome shotgun (WGS) entry which is preliminary data.</text>
</comment>
<feature type="transmembrane region" description="Helical" evidence="1">
    <location>
        <begin position="45"/>
        <end position="62"/>
    </location>
</feature>
<feature type="transmembrane region" description="Helical" evidence="1">
    <location>
        <begin position="404"/>
        <end position="422"/>
    </location>
</feature>
<dbReference type="Proteomes" id="UP000321776">
    <property type="component" value="Unassembled WGS sequence"/>
</dbReference>
<feature type="transmembrane region" description="Helical" evidence="1">
    <location>
        <begin position="92"/>
        <end position="115"/>
    </location>
</feature>
<dbReference type="InterPro" id="IPR051533">
    <property type="entry name" value="WaaL-like"/>
</dbReference>
<keyword evidence="1" id="KW-0472">Membrane</keyword>
<dbReference type="PANTHER" id="PTHR37422:SF13">
    <property type="entry name" value="LIPOPOLYSACCHARIDE BIOSYNTHESIS PROTEIN PA4999-RELATED"/>
    <property type="match status" value="1"/>
</dbReference>
<organism evidence="2 3">
    <name type="scientific">Paraburkholderia azotifigens</name>
    <dbReference type="NCBI Taxonomy" id="2057004"/>
    <lineage>
        <taxon>Bacteria</taxon>
        <taxon>Pseudomonadati</taxon>
        <taxon>Pseudomonadota</taxon>
        <taxon>Betaproteobacteria</taxon>
        <taxon>Burkholderiales</taxon>
        <taxon>Burkholderiaceae</taxon>
        <taxon>Paraburkholderia</taxon>
    </lineage>
</organism>
<accession>A0A5C6VC77</accession>
<keyword evidence="1" id="KW-1133">Transmembrane helix</keyword>
<feature type="transmembrane region" description="Helical" evidence="1">
    <location>
        <begin position="189"/>
        <end position="208"/>
    </location>
</feature>